<organism evidence="1 2">
    <name type="scientific">Smallanthus sonchifolius</name>
    <dbReference type="NCBI Taxonomy" id="185202"/>
    <lineage>
        <taxon>Eukaryota</taxon>
        <taxon>Viridiplantae</taxon>
        <taxon>Streptophyta</taxon>
        <taxon>Embryophyta</taxon>
        <taxon>Tracheophyta</taxon>
        <taxon>Spermatophyta</taxon>
        <taxon>Magnoliopsida</taxon>
        <taxon>eudicotyledons</taxon>
        <taxon>Gunneridae</taxon>
        <taxon>Pentapetalae</taxon>
        <taxon>asterids</taxon>
        <taxon>campanulids</taxon>
        <taxon>Asterales</taxon>
        <taxon>Asteraceae</taxon>
        <taxon>Asteroideae</taxon>
        <taxon>Heliantheae alliance</taxon>
        <taxon>Millerieae</taxon>
        <taxon>Smallanthus</taxon>
    </lineage>
</organism>
<dbReference type="Proteomes" id="UP001056120">
    <property type="component" value="Linkage Group LG29"/>
</dbReference>
<sequence>MVTTEEEGAQGTIVRGESESNQVSGEMIGSVGRVNERSESIKNLQDPPFMGDTDGRLHGDKVGQHPEEDAEKERPSKRPRSEDPFGLDYMLGLNAKPGSLFYKAHNISVSSKNGDRLDLNKDPSETTTDRVDGRAATRIEDMDGEDRNKDNSQLEIFRSNPEKERGEQGTTGYKLMTDVGEYKISSRRKSVRIALNTSFSKFRNTVEEPIVIEIWKTLHQAKQNYYECGVFVMKHMAIFVDSNGKKLDCGFP</sequence>
<comment type="caution">
    <text evidence="1">The sequence shown here is derived from an EMBL/GenBank/DDBJ whole genome shotgun (WGS) entry which is preliminary data.</text>
</comment>
<reference evidence="2" key="1">
    <citation type="journal article" date="2022" name="Mol. Ecol. Resour.">
        <title>The genomes of chicory, endive, great burdock and yacon provide insights into Asteraceae palaeo-polyploidization history and plant inulin production.</title>
        <authorList>
            <person name="Fan W."/>
            <person name="Wang S."/>
            <person name="Wang H."/>
            <person name="Wang A."/>
            <person name="Jiang F."/>
            <person name="Liu H."/>
            <person name="Zhao H."/>
            <person name="Xu D."/>
            <person name="Zhang Y."/>
        </authorList>
    </citation>
    <scope>NUCLEOTIDE SEQUENCE [LARGE SCALE GENOMIC DNA]</scope>
    <source>
        <strain evidence="2">cv. Yunnan</strain>
    </source>
</reference>
<accession>A0ACB8XZ76</accession>
<name>A0ACB8XZ76_9ASTR</name>
<dbReference type="EMBL" id="CM042046">
    <property type="protein sequence ID" value="KAI3676219.1"/>
    <property type="molecule type" value="Genomic_DNA"/>
</dbReference>
<evidence type="ECO:0000313" key="2">
    <source>
        <dbReference type="Proteomes" id="UP001056120"/>
    </source>
</evidence>
<proteinExistence type="predicted"/>
<gene>
    <name evidence="1" type="ORF">L1987_85820</name>
</gene>
<reference evidence="1 2" key="2">
    <citation type="journal article" date="2022" name="Mol. Ecol. Resour.">
        <title>The genomes of chicory, endive, great burdock and yacon provide insights into Asteraceae paleo-polyploidization history and plant inulin production.</title>
        <authorList>
            <person name="Fan W."/>
            <person name="Wang S."/>
            <person name="Wang H."/>
            <person name="Wang A."/>
            <person name="Jiang F."/>
            <person name="Liu H."/>
            <person name="Zhao H."/>
            <person name="Xu D."/>
            <person name="Zhang Y."/>
        </authorList>
    </citation>
    <scope>NUCLEOTIDE SEQUENCE [LARGE SCALE GENOMIC DNA]</scope>
    <source>
        <strain evidence="2">cv. Yunnan</strain>
        <tissue evidence="1">Leaves</tissue>
    </source>
</reference>
<protein>
    <submittedName>
        <fullName evidence="1">Uncharacterized protein</fullName>
    </submittedName>
</protein>
<evidence type="ECO:0000313" key="1">
    <source>
        <dbReference type="EMBL" id="KAI3676219.1"/>
    </source>
</evidence>
<keyword evidence="2" id="KW-1185">Reference proteome</keyword>